<feature type="compositionally biased region" description="Pro residues" evidence="1">
    <location>
        <begin position="314"/>
        <end position="326"/>
    </location>
</feature>
<keyword evidence="2" id="KW-1133">Transmembrane helix</keyword>
<evidence type="ECO:0000256" key="3">
    <source>
        <dbReference type="SAM" id="SignalP"/>
    </source>
</evidence>
<name>A0A9P6C5U5_9AGAR</name>
<dbReference type="OrthoDB" id="2502001at2759"/>
<keyword evidence="2" id="KW-0812">Transmembrane</keyword>
<reference evidence="4" key="1">
    <citation type="submission" date="2020-11" db="EMBL/GenBank/DDBJ databases">
        <authorList>
            <consortium name="DOE Joint Genome Institute"/>
            <person name="Ahrendt S."/>
            <person name="Riley R."/>
            <person name="Andreopoulos W."/>
            <person name="Labutti K."/>
            <person name="Pangilinan J."/>
            <person name="Ruiz-Duenas F.J."/>
            <person name="Barrasa J.M."/>
            <person name="Sanchez-Garcia M."/>
            <person name="Camarero S."/>
            <person name="Miyauchi S."/>
            <person name="Serrano A."/>
            <person name="Linde D."/>
            <person name="Babiker R."/>
            <person name="Drula E."/>
            <person name="Ayuso-Fernandez I."/>
            <person name="Pacheco R."/>
            <person name="Padilla G."/>
            <person name="Ferreira P."/>
            <person name="Barriuso J."/>
            <person name="Kellner H."/>
            <person name="Castanera R."/>
            <person name="Alfaro M."/>
            <person name="Ramirez L."/>
            <person name="Pisabarro A.G."/>
            <person name="Kuo A."/>
            <person name="Tritt A."/>
            <person name="Lipzen A."/>
            <person name="He G."/>
            <person name="Yan M."/>
            <person name="Ng V."/>
            <person name="Cullen D."/>
            <person name="Martin F."/>
            <person name="Rosso M.-N."/>
            <person name="Henrissat B."/>
            <person name="Hibbett D."/>
            <person name="Martinez A.T."/>
            <person name="Grigoriev I.V."/>
        </authorList>
    </citation>
    <scope>NUCLEOTIDE SEQUENCE</scope>
    <source>
        <strain evidence="4">MF-IS2</strain>
    </source>
</reference>
<dbReference type="Proteomes" id="UP000807342">
    <property type="component" value="Unassembled WGS sequence"/>
</dbReference>
<protein>
    <recommendedName>
        <fullName evidence="6">Thioredoxin-like fold domain-containing protein</fullName>
    </recommendedName>
</protein>
<keyword evidence="2" id="KW-0472">Membrane</keyword>
<feature type="compositionally biased region" description="Basic residues" evidence="1">
    <location>
        <begin position="356"/>
        <end position="366"/>
    </location>
</feature>
<evidence type="ECO:0000256" key="1">
    <source>
        <dbReference type="SAM" id="MobiDB-lite"/>
    </source>
</evidence>
<evidence type="ECO:0008006" key="6">
    <source>
        <dbReference type="Google" id="ProtNLM"/>
    </source>
</evidence>
<evidence type="ECO:0000313" key="4">
    <source>
        <dbReference type="EMBL" id="KAF9450160.1"/>
    </source>
</evidence>
<accession>A0A9P6C5U5</accession>
<feature type="region of interest" description="Disordered" evidence="1">
    <location>
        <begin position="285"/>
        <end position="366"/>
    </location>
</feature>
<dbReference type="AlphaFoldDB" id="A0A9P6C5U5"/>
<feature type="chain" id="PRO_5040184954" description="Thioredoxin-like fold domain-containing protein" evidence="3">
    <location>
        <begin position="16"/>
        <end position="366"/>
    </location>
</feature>
<keyword evidence="3" id="KW-0732">Signal</keyword>
<gene>
    <name evidence="4" type="ORF">P691DRAFT_701799</name>
</gene>
<dbReference type="EMBL" id="MU151111">
    <property type="protein sequence ID" value="KAF9450160.1"/>
    <property type="molecule type" value="Genomic_DNA"/>
</dbReference>
<feature type="signal peptide" evidence="3">
    <location>
        <begin position="1"/>
        <end position="15"/>
    </location>
</feature>
<proteinExistence type="predicted"/>
<keyword evidence="5" id="KW-1185">Reference proteome</keyword>
<comment type="caution">
    <text evidence="4">The sequence shown here is derived from an EMBL/GenBank/DDBJ whole genome shotgun (WGS) entry which is preliminary data.</text>
</comment>
<organism evidence="4 5">
    <name type="scientific">Macrolepiota fuliginosa MF-IS2</name>
    <dbReference type="NCBI Taxonomy" id="1400762"/>
    <lineage>
        <taxon>Eukaryota</taxon>
        <taxon>Fungi</taxon>
        <taxon>Dikarya</taxon>
        <taxon>Basidiomycota</taxon>
        <taxon>Agaricomycotina</taxon>
        <taxon>Agaricomycetes</taxon>
        <taxon>Agaricomycetidae</taxon>
        <taxon>Agaricales</taxon>
        <taxon>Agaricineae</taxon>
        <taxon>Agaricaceae</taxon>
        <taxon>Macrolepiota</taxon>
    </lineage>
</organism>
<evidence type="ECO:0000313" key="5">
    <source>
        <dbReference type="Proteomes" id="UP000807342"/>
    </source>
</evidence>
<feature type="transmembrane region" description="Helical" evidence="2">
    <location>
        <begin position="263"/>
        <end position="280"/>
    </location>
</feature>
<evidence type="ECO:0000256" key="2">
    <source>
        <dbReference type="SAM" id="Phobius"/>
    </source>
</evidence>
<sequence length="366" mass="40725">MHLLPLLTLAPFVSAQYFSAGWQPGQPIHATHDAAAPAYTPGAEAPPLVDKAAQPKSLSELFSINTLLTLPPVASVFESFGVNITERVALNKVIPWDERIPLITDENYQDLIVNEPLIEEEKERVWIVVISVTAAKQDGISKYLDQIFDSAYNTTLEKDDLPNVRWGRINYLDVTYLTTKWNVWQAPYLMIITDRGQSLRFYQPHAIRLRDYAVRDFLLNEHWKNTPKWESRYAPGGDREWIMHFFATYLAKIYNIVVIIPRWLLFVLTGAVGSVILNILHRPSKKQAARNAPAKPPTTSTQPTTDKPAASVPAPTPAPAPAPAPPSEAKVKSEPVDNKAAAATTITPARAATPKRNGRKGKGKKQ</sequence>
<feature type="compositionally biased region" description="Low complexity" evidence="1">
    <location>
        <begin position="339"/>
        <end position="355"/>
    </location>
</feature>